<dbReference type="KEGG" id="cphy:B5808_12760"/>
<dbReference type="Proteomes" id="UP000192775">
    <property type="component" value="Chromosome"/>
</dbReference>
<feature type="region of interest" description="Disordered" evidence="1">
    <location>
        <begin position="35"/>
        <end position="86"/>
    </location>
</feature>
<keyword evidence="4" id="KW-1185">Reference proteome</keyword>
<protein>
    <recommendedName>
        <fullName evidence="5">Bacterial spore germination immunoglobulin-like domain-containing protein</fullName>
    </recommendedName>
</protein>
<keyword evidence="2" id="KW-0732">Signal</keyword>
<evidence type="ECO:0000256" key="1">
    <source>
        <dbReference type="SAM" id="MobiDB-lite"/>
    </source>
</evidence>
<feature type="signal peptide" evidence="2">
    <location>
        <begin position="1"/>
        <end position="25"/>
    </location>
</feature>
<dbReference type="AlphaFoldDB" id="A0A1X9LNZ8"/>
<evidence type="ECO:0000313" key="4">
    <source>
        <dbReference type="Proteomes" id="UP000192775"/>
    </source>
</evidence>
<dbReference type="STRING" id="1619308.B5808_12760"/>
<name>A0A1X9LNZ8_9MICO</name>
<dbReference type="PROSITE" id="PS51257">
    <property type="entry name" value="PROKAR_LIPOPROTEIN"/>
    <property type="match status" value="1"/>
</dbReference>
<organism evidence="3 4">
    <name type="scientific">Cnuibacter physcomitrellae</name>
    <dbReference type="NCBI Taxonomy" id="1619308"/>
    <lineage>
        <taxon>Bacteria</taxon>
        <taxon>Bacillati</taxon>
        <taxon>Actinomycetota</taxon>
        <taxon>Actinomycetes</taxon>
        <taxon>Micrococcales</taxon>
        <taxon>Microbacteriaceae</taxon>
        <taxon>Cnuibacter</taxon>
    </lineage>
</organism>
<proteinExistence type="predicted"/>
<feature type="chain" id="PRO_5039032392" description="Bacterial spore germination immunoglobulin-like domain-containing protein" evidence="2">
    <location>
        <begin position="26"/>
        <end position="182"/>
    </location>
</feature>
<gene>
    <name evidence="3" type="ORF">B5808_12760</name>
</gene>
<reference evidence="3 4" key="1">
    <citation type="submission" date="2017-04" db="EMBL/GenBank/DDBJ databases">
        <authorList>
            <person name="Afonso C.L."/>
            <person name="Miller P.J."/>
            <person name="Scott M.A."/>
            <person name="Spackman E."/>
            <person name="Goraichik I."/>
            <person name="Dimitrov K.M."/>
            <person name="Suarez D.L."/>
            <person name="Swayne D.E."/>
        </authorList>
    </citation>
    <scope>NUCLEOTIDE SEQUENCE [LARGE SCALE GENOMIC DNA]</scope>
    <source>
        <strain evidence="4">XA(T)</strain>
    </source>
</reference>
<accession>A0A1X9LNZ8</accession>
<evidence type="ECO:0000313" key="3">
    <source>
        <dbReference type="EMBL" id="ARJ05998.1"/>
    </source>
</evidence>
<dbReference type="EMBL" id="CP020715">
    <property type="protein sequence ID" value="ARJ05998.1"/>
    <property type="molecule type" value="Genomic_DNA"/>
</dbReference>
<evidence type="ECO:0000256" key="2">
    <source>
        <dbReference type="SAM" id="SignalP"/>
    </source>
</evidence>
<dbReference type="RefSeq" id="WP_085020136.1">
    <property type="nucleotide sequence ID" value="NZ_BMHD01000001.1"/>
</dbReference>
<sequence>MMRRDPLIRSARSGLVVAATATALALGLSGCVDPGPASPSTGTATSTPSATSSPTSSPRPTAPSTSPAPGSPTASPSPSSTPQPSTVTVQILNTQYDGGSGQIRVAGMVTDLVSSTGMCVATASQGSTTVDAQVAGQADATVTYCADLAVTLPAGATGTWDLALGFVDADHQGVATTTVLVG</sequence>
<evidence type="ECO:0008006" key="5">
    <source>
        <dbReference type="Google" id="ProtNLM"/>
    </source>
</evidence>